<evidence type="ECO:0000313" key="4">
    <source>
        <dbReference type="Proteomes" id="UP000310066"/>
    </source>
</evidence>
<feature type="region of interest" description="Disordered" evidence="2">
    <location>
        <begin position="158"/>
        <end position="209"/>
    </location>
</feature>
<reference evidence="3 4" key="1">
    <citation type="submission" date="2017-03" db="EMBL/GenBank/DDBJ databases">
        <title>Genomes of endolithic fungi from Antarctica.</title>
        <authorList>
            <person name="Coleine C."/>
            <person name="Masonjones S."/>
            <person name="Stajich J.E."/>
        </authorList>
    </citation>
    <scope>NUCLEOTIDE SEQUENCE [LARGE SCALE GENOMIC DNA]</scope>
    <source>
        <strain evidence="3 4">CCFEE 5311</strain>
    </source>
</reference>
<feature type="region of interest" description="Disordered" evidence="2">
    <location>
        <begin position="125"/>
        <end position="145"/>
    </location>
</feature>
<name>A0A4U0UL73_9PEZI</name>
<dbReference type="Proteomes" id="UP000310066">
    <property type="component" value="Unassembled WGS sequence"/>
</dbReference>
<comment type="caution">
    <text evidence="3">The sequence shown here is derived from an EMBL/GenBank/DDBJ whole genome shotgun (WGS) entry which is preliminary data.</text>
</comment>
<organism evidence="3 4">
    <name type="scientific">Friedmanniomyces endolithicus</name>
    <dbReference type="NCBI Taxonomy" id="329885"/>
    <lineage>
        <taxon>Eukaryota</taxon>
        <taxon>Fungi</taxon>
        <taxon>Dikarya</taxon>
        <taxon>Ascomycota</taxon>
        <taxon>Pezizomycotina</taxon>
        <taxon>Dothideomycetes</taxon>
        <taxon>Dothideomycetidae</taxon>
        <taxon>Mycosphaerellales</taxon>
        <taxon>Teratosphaeriaceae</taxon>
        <taxon>Friedmanniomyces</taxon>
    </lineage>
</organism>
<keyword evidence="1" id="KW-0175">Coiled coil</keyword>
<accession>A0A4U0UL73</accession>
<evidence type="ECO:0000256" key="2">
    <source>
        <dbReference type="SAM" id="MobiDB-lite"/>
    </source>
</evidence>
<feature type="compositionally biased region" description="Polar residues" evidence="2">
    <location>
        <begin position="312"/>
        <end position="331"/>
    </location>
</feature>
<feature type="compositionally biased region" description="Pro residues" evidence="2">
    <location>
        <begin position="56"/>
        <end position="74"/>
    </location>
</feature>
<feature type="region of interest" description="Disordered" evidence="2">
    <location>
        <begin position="312"/>
        <end position="336"/>
    </location>
</feature>
<dbReference type="OrthoDB" id="5328813at2759"/>
<proteinExistence type="predicted"/>
<feature type="compositionally biased region" description="Polar residues" evidence="2">
    <location>
        <begin position="197"/>
        <end position="208"/>
    </location>
</feature>
<feature type="region of interest" description="Disordered" evidence="2">
    <location>
        <begin position="1"/>
        <end position="90"/>
    </location>
</feature>
<evidence type="ECO:0000313" key="3">
    <source>
        <dbReference type="EMBL" id="TKA36508.1"/>
    </source>
</evidence>
<protein>
    <submittedName>
        <fullName evidence="3">Uncharacterized protein</fullName>
    </submittedName>
</protein>
<evidence type="ECO:0000256" key="1">
    <source>
        <dbReference type="SAM" id="Coils"/>
    </source>
</evidence>
<sequence length="621" mass="67870">MEQHALTATSGPLPDHAYPSERLDPSDEPWTNTTTPDPAAETDRNSVAVTDSTNPSPAPATPPVPAPATPPEPNPAVVMAGKTKSRKGLSPMKSFRYEDAADAAPPVVVGKVPKPSELMRDMKDVSTEGVEASSAGSVRSGNGSSKIAGLRATFEKGGAGGGGVGGAPAKERNSGGSFSSVKRRFTSHHDKLEVPNGKTNGHGQQSNGKEMASLKEDLDRERELCQAYVDKCAMLEEEAIKLRLVYDEKCTFLIEEADQQQHTLHRKAEQQRTALEEKYAVLVDKAQERRETFEERYAVLEHEVEDLRTKLSQHSPVHNDSPTTSPHSSLSGPPPIDPEILLLRRQLADLKRTISLSTRMDSQVTDSVFAQETSTLHHELQNWTVHHFRRAPSHHPAAELRLRLDDLDLTPGQRHQLRPMYAAYDPLLKLPMYQATAVSLFMAIFADESLYGLPEDLPWRLALRTAVGKLENVLSPAAHNKWRAVTVDVIRQSDGMQGYIDAAARALAGRVCTVLSVLTGVTDGSEGRLAALTGIARRAIELQHLFRVQRARYQFDLPCTSDLFYAEVMENISVDVEPAAAGGESRVVTCATFPSVMKIGDEWGDNAHLTNVIVKAKVVCS</sequence>
<feature type="coiled-coil region" evidence="1">
    <location>
        <begin position="211"/>
        <end position="238"/>
    </location>
</feature>
<feature type="compositionally biased region" description="Polar residues" evidence="2">
    <location>
        <begin position="134"/>
        <end position="145"/>
    </location>
</feature>
<dbReference type="EMBL" id="NAJP01000059">
    <property type="protein sequence ID" value="TKA36508.1"/>
    <property type="molecule type" value="Genomic_DNA"/>
</dbReference>
<feature type="coiled-coil region" evidence="1">
    <location>
        <begin position="265"/>
        <end position="310"/>
    </location>
</feature>
<dbReference type="AlphaFoldDB" id="A0A4U0UL73"/>
<feature type="compositionally biased region" description="Polar residues" evidence="2">
    <location>
        <begin position="1"/>
        <end position="10"/>
    </location>
</feature>
<gene>
    <name evidence="3" type="ORF">B0A54_13510</name>
</gene>